<proteinExistence type="predicted"/>
<dbReference type="Proteomes" id="UP000247973">
    <property type="component" value="Unassembled WGS sequence"/>
</dbReference>
<comment type="caution">
    <text evidence="3">The sequence shown here is derived from an EMBL/GenBank/DDBJ whole genome shotgun (WGS) entry which is preliminary data.</text>
</comment>
<keyword evidence="4" id="KW-1185">Reference proteome</keyword>
<evidence type="ECO:0000259" key="2">
    <source>
        <dbReference type="PROSITE" id="PS51782"/>
    </source>
</evidence>
<dbReference type="Gene3D" id="3.10.350.10">
    <property type="entry name" value="LysM domain"/>
    <property type="match status" value="1"/>
</dbReference>
<dbReference type="CDD" id="cd00118">
    <property type="entry name" value="LysM"/>
    <property type="match status" value="1"/>
</dbReference>
<feature type="domain" description="LysM" evidence="2">
    <location>
        <begin position="203"/>
        <end position="246"/>
    </location>
</feature>
<dbReference type="PANTHER" id="PTHR30383:SF29">
    <property type="entry name" value="SGNH HYDROLASE-TYPE ESTERASE DOMAIN-CONTAINING PROTEIN"/>
    <property type="match status" value="1"/>
</dbReference>
<evidence type="ECO:0000313" key="3">
    <source>
        <dbReference type="EMBL" id="PXV64070.1"/>
    </source>
</evidence>
<dbReference type="SUPFAM" id="SSF52266">
    <property type="entry name" value="SGNH hydrolase"/>
    <property type="match status" value="1"/>
</dbReference>
<evidence type="ECO:0000313" key="4">
    <source>
        <dbReference type="Proteomes" id="UP000247973"/>
    </source>
</evidence>
<organism evidence="3 4">
    <name type="scientific">Dysgonomonas alginatilytica</name>
    <dbReference type="NCBI Taxonomy" id="1605892"/>
    <lineage>
        <taxon>Bacteria</taxon>
        <taxon>Pseudomonadati</taxon>
        <taxon>Bacteroidota</taxon>
        <taxon>Bacteroidia</taxon>
        <taxon>Bacteroidales</taxon>
        <taxon>Dysgonomonadaceae</taxon>
        <taxon>Dysgonomonas</taxon>
    </lineage>
</organism>
<dbReference type="InterPro" id="IPR036514">
    <property type="entry name" value="SGNH_hydro_sf"/>
</dbReference>
<dbReference type="RefSeq" id="WP_110310633.1">
    <property type="nucleotide sequence ID" value="NZ_QICL01000011.1"/>
</dbReference>
<feature type="signal peptide" evidence="1">
    <location>
        <begin position="1"/>
        <end position="22"/>
    </location>
</feature>
<sequence length="487" mass="55244">MIYKKTITFLLLLCLISSAVYAKDAKDIAASDFKNVKLLDPLFEKLYQLEKNQKGKVNIVHIGDSHVQADMFTNVIRQILQTKFGNGGYGFTFPYSLAKTNGTSYIKYASNTEWESRRNIYPVTDVSVGLSGIGLYSNNSDFEINIDVNPLYTFSKIRLLYPTKTSCFRLALPNTDYKSVVEKTPVELPVEKEKVEVRKVNYTMHTVESKETLYRISQKYGISVEKLKDINNLSSNTIRVGMDLKIPNKQEEPEREPKVPIVAKVIKEEPKDDNEPKIILSKEKPYESEFILPMSSNQIVILPGNNQAEYNLSGVVIENDRPGIIYHSIGVNGTKVSDYNKYPLFFEQLPSLSADLIVISLGTNEAFNRWTTPYYSSQMQMFVDKIKKNNPKAIILLMTPPPSLFKRRTPNTFVEGYGDALKQLKGCVVWDLLGKLGGAKAPLENKFAPLMAKDKVHYTREGYEKQGELFSADFLAAYDNYVKSRTN</sequence>
<dbReference type="InterPro" id="IPR051532">
    <property type="entry name" value="Ester_Hydrolysis_Enzymes"/>
</dbReference>
<accession>A0A2V3PVS5</accession>
<dbReference type="Pfam" id="PF13472">
    <property type="entry name" value="Lipase_GDSL_2"/>
    <property type="match status" value="1"/>
</dbReference>
<feature type="chain" id="PRO_5015968652" evidence="1">
    <location>
        <begin position="23"/>
        <end position="487"/>
    </location>
</feature>
<reference evidence="3 4" key="1">
    <citation type="submission" date="2018-03" db="EMBL/GenBank/DDBJ databases">
        <title>Genomic Encyclopedia of Archaeal and Bacterial Type Strains, Phase II (KMG-II): from individual species to whole genera.</title>
        <authorList>
            <person name="Goeker M."/>
        </authorList>
    </citation>
    <scope>NUCLEOTIDE SEQUENCE [LARGE SCALE GENOMIC DNA]</scope>
    <source>
        <strain evidence="3 4">DSM 100214</strain>
    </source>
</reference>
<dbReference type="AlphaFoldDB" id="A0A2V3PVS5"/>
<dbReference type="SUPFAM" id="SSF54106">
    <property type="entry name" value="LysM domain"/>
    <property type="match status" value="1"/>
</dbReference>
<evidence type="ECO:0000256" key="1">
    <source>
        <dbReference type="SAM" id="SignalP"/>
    </source>
</evidence>
<dbReference type="EMBL" id="QICL01000011">
    <property type="protein sequence ID" value="PXV64070.1"/>
    <property type="molecule type" value="Genomic_DNA"/>
</dbReference>
<dbReference type="InterPro" id="IPR013830">
    <property type="entry name" value="SGNH_hydro"/>
</dbReference>
<dbReference type="PANTHER" id="PTHR30383">
    <property type="entry name" value="THIOESTERASE 1/PROTEASE 1/LYSOPHOSPHOLIPASE L1"/>
    <property type="match status" value="1"/>
</dbReference>
<dbReference type="GO" id="GO:0016788">
    <property type="term" value="F:hydrolase activity, acting on ester bonds"/>
    <property type="evidence" value="ECO:0007669"/>
    <property type="project" value="UniProtKB-ARBA"/>
</dbReference>
<keyword evidence="1" id="KW-0732">Signal</keyword>
<name>A0A2V3PVS5_9BACT</name>
<dbReference type="InterPro" id="IPR018392">
    <property type="entry name" value="LysM"/>
</dbReference>
<dbReference type="SMART" id="SM00257">
    <property type="entry name" value="LysM"/>
    <property type="match status" value="1"/>
</dbReference>
<dbReference type="Pfam" id="PF01476">
    <property type="entry name" value="LysM"/>
    <property type="match status" value="1"/>
</dbReference>
<dbReference type="Gene3D" id="3.40.50.1110">
    <property type="entry name" value="SGNH hydrolase"/>
    <property type="match status" value="2"/>
</dbReference>
<dbReference type="OrthoDB" id="9764375at2"/>
<protein>
    <submittedName>
        <fullName evidence="3">LysM repeat protein</fullName>
    </submittedName>
</protein>
<gene>
    <name evidence="3" type="ORF">CLV62_11127</name>
</gene>
<dbReference type="InterPro" id="IPR036779">
    <property type="entry name" value="LysM_dom_sf"/>
</dbReference>
<dbReference type="PROSITE" id="PS51782">
    <property type="entry name" value="LYSM"/>
    <property type="match status" value="1"/>
</dbReference>